<sequence length="72" mass="8145">MRLSERITFNPLVMGGRPCIRGTRITVGTILNQLRSQTPAEILRDYPELEPEDIDAALEYAVFLAEEREVAV</sequence>
<dbReference type="PANTHER" id="PTHR34849:SF3">
    <property type="entry name" value="SSR2962 PROTEIN"/>
    <property type="match status" value="1"/>
</dbReference>
<organism evidence="1 3">
    <name type="scientific">Meiothermus taiwanensis</name>
    <dbReference type="NCBI Taxonomy" id="172827"/>
    <lineage>
        <taxon>Bacteria</taxon>
        <taxon>Thermotogati</taxon>
        <taxon>Deinococcota</taxon>
        <taxon>Deinococci</taxon>
        <taxon>Thermales</taxon>
        <taxon>Thermaceae</taxon>
        <taxon>Meiothermus</taxon>
    </lineage>
</organism>
<proteinExistence type="predicted"/>
<dbReference type="InterPro" id="IPR036388">
    <property type="entry name" value="WH-like_DNA-bd_sf"/>
</dbReference>
<dbReference type="KEGG" id="mtai:Mtai_v1c28460"/>
<accession>A0A399DSU3</accession>
<dbReference type="AlphaFoldDB" id="A0A399DSU3"/>
<protein>
    <recommendedName>
        <fullName evidence="4">DUF433 domain-containing protein</fullName>
    </recommendedName>
</protein>
<dbReference type="OrthoDB" id="9808242at2"/>
<dbReference type="KEGG" id="mtai:Mtai_v1c28030"/>
<dbReference type="InterPro" id="IPR007367">
    <property type="entry name" value="DUF433"/>
</dbReference>
<dbReference type="InterPro" id="IPR009057">
    <property type="entry name" value="Homeodomain-like_sf"/>
</dbReference>
<dbReference type="Pfam" id="PF04255">
    <property type="entry name" value="DUF433"/>
    <property type="match status" value="1"/>
</dbReference>
<evidence type="ECO:0000313" key="1">
    <source>
        <dbReference type="EMBL" id="RIH74769.1"/>
    </source>
</evidence>
<comment type="caution">
    <text evidence="1">The sequence shown here is derived from an EMBL/GenBank/DDBJ whole genome shotgun (WGS) entry which is preliminary data.</text>
</comment>
<evidence type="ECO:0000313" key="3">
    <source>
        <dbReference type="Proteomes" id="UP000266089"/>
    </source>
</evidence>
<dbReference type="PANTHER" id="PTHR34849">
    <property type="entry name" value="SSL5025 PROTEIN"/>
    <property type="match status" value="1"/>
</dbReference>
<evidence type="ECO:0008006" key="4">
    <source>
        <dbReference type="Google" id="ProtNLM"/>
    </source>
</evidence>
<dbReference type="EMBL" id="QWKX01000094">
    <property type="protein sequence ID" value="RIH74769.1"/>
    <property type="molecule type" value="Genomic_DNA"/>
</dbReference>
<gene>
    <name evidence="2" type="ORF">Mcate_01438</name>
    <name evidence="1" type="ORF">Mcate_02559</name>
</gene>
<name>A0A399DSU3_9DEIN</name>
<evidence type="ECO:0000313" key="2">
    <source>
        <dbReference type="EMBL" id="RIH77185.1"/>
    </source>
</evidence>
<dbReference type="EMBL" id="QWKX01000030">
    <property type="protein sequence ID" value="RIH77185.1"/>
    <property type="molecule type" value="Genomic_DNA"/>
</dbReference>
<dbReference type="Gene3D" id="1.10.10.10">
    <property type="entry name" value="Winged helix-like DNA-binding domain superfamily/Winged helix DNA-binding domain"/>
    <property type="match status" value="1"/>
</dbReference>
<dbReference type="SUPFAM" id="SSF46689">
    <property type="entry name" value="Homeodomain-like"/>
    <property type="match status" value="1"/>
</dbReference>
<reference evidence="1 3" key="1">
    <citation type="submission" date="2018-08" db="EMBL/GenBank/DDBJ databases">
        <title>Meiothermus cateniformans JCM 15151 genome sequencing project.</title>
        <authorList>
            <person name="Da Costa M.S."/>
            <person name="Albuquerque L."/>
            <person name="Raposo P."/>
            <person name="Froufe H.J.C."/>
            <person name="Barroso C.S."/>
            <person name="Egas C."/>
        </authorList>
    </citation>
    <scope>NUCLEOTIDE SEQUENCE [LARGE SCALE GENOMIC DNA]</scope>
    <source>
        <strain evidence="1 3">JCM 15151</strain>
    </source>
</reference>
<dbReference type="RefSeq" id="WP_027888909.1">
    <property type="nucleotide sequence ID" value="NZ_QWKX01000030.1"/>
</dbReference>
<dbReference type="Proteomes" id="UP000266089">
    <property type="component" value="Unassembled WGS sequence"/>
</dbReference>